<dbReference type="AlphaFoldDB" id="A0A6J4VX42"/>
<protein>
    <recommendedName>
        <fullName evidence="2">PIG-L family deacetylase</fullName>
    </recommendedName>
</protein>
<name>A0A6J4VX42_9DEIN</name>
<gene>
    <name evidence="1" type="ORF">AVDCRST_MAG86-3458</name>
</gene>
<dbReference type="Gene3D" id="3.40.50.10320">
    <property type="entry name" value="LmbE-like"/>
    <property type="match status" value="1"/>
</dbReference>
<dbReference type="SUPFAM" id="SSF102588">
    <property type="entry name" value="LmbE-like"/>
    <property type="match status" value="1"/>
</dbReference>
<evidence type="ECO:0008006" key="2">
    <source>
        <dbReference type="Google" id="ProtNLM"/>
    </source>
</evidence>
<proteinExistence type="predicted"/>
<reference evidence="1" key="1">
    <citation type="submission" date="2020-02" db="EMBL/GenBank/DDBJ databases">
        <authorList>
            <person name="Meier V. D."/>
        </authorList>
    </citation>
    <scope>NUCLEOTIDE SEQUENCE</scope>
    <source>
        <strain evidence="1">AVDCRST_MAG86</strain>
    </source>
</reference>
<dbReference type="InterPro" id="IPR024078">
    <property type="entry name" value="LmbE-like_dom_sf"/>
</dbReference>
<dbReference type="Pfam" id="PF02585">
    <property type="entry name" value="PIG-L"/>
    <property type="match status" value="1"/>
</dbReference>
<dbReference type="EMBL" id="CADCWP010000310">
    <property type="protein sequence ID" value="CAA9585594.1"/>
    <property type="molecule type" value="Genomic_DNA"/>
</dbReference>
<dbReference type="PANTHER" id="PTHR12993:SF11">
    <property type="entry name" value="N-ACETYLGLUCOSAMINYL-PHOSPHATIDYLINOSITOL DE-N-ACETYLASE"/>
    <property type="match status" value="1"/>
</dbReference>
<dbReference type="GO" id="GO:0016811">
    <property type="term" value="F:hydrolase activity, acting on carbon-nitrogen (but not peptide) bonds, in linear amides"/>
    <property type="evidence" value="ECO:0007669"/>
    <property type="project" value="TreeGrafter"/>
</dbReference>
<organism evidence="1">
    <name type="scientific">uncultured Truepera sp</name>
    <dbReference type="NCBI Taxonomy" id="543023"/>
    <lineage>
        <taxon>Bacteria</taxon>
        <taxon>Thermotogati</taxon>
        <taxon>Deinococcota</taxon>
        <taxon>Deinococci</taxon>
        <taxon>Trueperales</taxon>
        <taxon>Trueperaceae</taxon>
        <taxon>Truepera</taxon>
        <taxon>environmental samples</taxon>
    </lineage>
</organism>
<accession>A0A6J4VX42</accession>
<dbReference type="PANTHER" id="PTHR12993">
    <property type="entry name" value="N-ACETYLGLUCOSAMINYL-PHOSPHATIDYLINOSITOL DE-N-ACETYLASE-RELATED"/>
    <property type="match status" value="1"/>
</dbReference>
<dbReference type="InterPro" id="IPR003737">
    <property type="entry name" value="GlcNAc_PI_deacetylase-related"/>
</dbReference>
<evidence type="ECO:0000313" key="1">
    <source>
        <dbReference type="EMBL" id="CAA9585594.1"/>
    </source>
</evidence>
<sequence length="258" mass="28702">MVTDPDPTDIPPADLMLVVPHPDDEVFSCGGLFSKMGEAGKRVVTVTLTKGASGRTLGLCTQAELPRLRERELRASLRVLGVDDPYVFDYPDFVPDAERGLAANGGLSDVPEAEGVGRLQEILRRHRPRTLVTFPPNGSNGHPDHVTTNAWVLGALEPLREQPALYYFASERPYVSDVPREGFLSADEVKRLFLPPTHYLEVGPFVENKLRAMAQHETQARSVLAFMRSNPRRLLLESFHRARPSYPHTEGARTVGWL</sequence>